<evidence type="ECO:0000313" key="2">
    <source>
        <dbReference type="EMBL" id="MFC6669027.1"/>
    </source>
</evidence>
<organism evidence="2 3">
    <name type="scientific">Marinobacterium aestuariivivens</name>
    <dbReference type="NCBI Taxonomy" id="1698799"/>
    <lineage>
        <taxon>Bacteria</taxon>
        <taxon>Pseudomonadati</taxon>
        <taxon>Pseudomonadota</taxon>
        <taxon>Gammaproteobacteria</taxon>
        <taxon>Oceanospirillales</taxon>
        <taxon>Oceanospirillaceae</taxon>
        <taxon>Marinobacterium</taxon>
    </lineage>
</organism>
<evidence type="ECO:0000256" key="1">
    <source>
        <dbReference type="SAM" id="MobiDB-lite"/>
    </source>
</evidence>
<dbReference type="Gene3D" id="3.40.50.1820">
    <property type="entry name" value="alpha/beta hydrolase"/>
    <property type="match status" value="1"/>
</dbReference>
<dbReference type="EMBL" id="JBHSWE010000001">
    <property type="protein sequence ID" value="MFC6669027.1"/>
    <property type="molecule type" value="Genomic_DNA"/>
</dbReference>
<dbReference type="RefSeq" id="WP_379907573.1">
    <property type="nucleotide sequence ID" value="NZ_JBHSWE010000001.1"/>
</dbReference>
<keyword evidence="3" id="KW-1185">Reference proteome</keyword>
<dbReference type="Proteomes" id="UP001596422">
    <property type="component" value="Unassembled WGS sequence"/>
</dbReference>
<protein>
    <recommendedName>
        <fullName evidence="4">Serine aminopeptidase S33 domain-containing protein</fullName>
    </recommendedName>
</protein>
<accession>A0ABW1ZV11</accession>
<gene>
    <name evidence="2" type="ORF">ACFQDL_02050</name>
</gene>
<dbReference type="InterPro" id="IPR029058">
    <property type="entry name" value="AB_hydrolase_fold"/>
</dbReference>
<dbReference type="SUPFAM" id="SSF53474">
    <property type="entry name" value="alpha/beta-Hydrolases"/>
    <property type="match status" value="1"/>
</dbReference>
<evidence type="ECO:0008006" key="4">
    <source>
        <dbReference type="Google" id="ProtNLM"/>
    </source>
</evidence>
<comment type="caution">
    <text evidence="2">The sequence shown here is derived from an EMBL/GenBank/DDBJ whole genome shotgun (WGS) entry which is preliminary data.</text>
</comment>
<proteinExistence type="predicted"/>
<feature type="region of interest" description="Disordered" evidence="1">
    <location>
        <begin position="77"/>
        <end position="101"/>
    </location>
</feature>
<name>A0ABW1ZV11_9GAMM</name>
<reference evidence="3" key="1">
    <citation type="journal article" date="2019" name="Int. J. Syst. Evol. Microbiol.">
        <title>The Global Catalogue of Microorganisms (GCM) 10K type strain sequencing project: providing services to taxonomists for standard genome sequencing and annotation.</title>
        <authorList>
            <consortium name="The Broad Institute Genomics Platform"/>
            <consortium name="The Broad Institute Genome Sequencing Center for Infectious Disease"/>
            <person name="Wu L."/>
            <person name="Ma J."/>
        </authorList>
    </citation>
    <scope>NUCLEOTIDE SEQUENCE [LARGE SCALE GENOMIC DNA]</scope>
    <source>
        <strain evidence="3">NBRC 111756</strain>
    </source>
</reference>
<sequence>MNCRGCFIAGRQGRLYLATFGNSAAAQAVLFLPAFAEEMNLSRAVVARQARMLAECGYFVVLLDYFGTGDSEGKSMQPLYPAGSTTSTQLWHGSGKSDDSR</sequence>
<evidence type="ECO:0000313" key="3">
    <source>
        <dbReference type="Proteomes" id="UP001596422"/>
    </source>
</evidence>